<protein>
    <submittedName>
        <fullName evidence="1">Uncharacterized protein</fullName>
    </submittedName>
</protein>
<evidence type="ECO:0000313" key="1">
    <source>
        <dbReference type="EMBL" id="KAJ3559585.1"/>
    </source>
</evidence>
<keyword evidence="2" id="KW-1185">Reference proteome</keyword>
<dbReference type="Proteomes" id="UP001148662">
    <property type="component" value="Unassembled WGS sequence"/>
</dbReference>
<organism evidence="1 2">
    <name type="scientific">Phlebia brevispora</name>
    <dbReference type="NCBI Taxonomy" id="194682"/>
    <lineage>
        <taxon>Eukaryota</taxon>
        <taxon>Fungi</taxon>
        <taxon>Dikarya</taxon>
        <taxon>Basidiomycota</taxon>
        <taxon>Agaricomycotina</taxon>
        <taxon>Agaricomycetes</taxon>
        <taxon>Polyporales</taxon>
        <taxon>Meruliaceae</taxon>
        <taxon>Phlebia</taxon>
    </lineage>
</organism>
<sequence>MASLHVYIMTATGTVRKEPFIFSHQGDNATTGDSPSPQQEFHSTELIYEDDTCVYRGVLTGCGSQEIKAICKLGLKAYPGSDVLEGYQHETEIYQTTLRDMQGSFIPKFYGMYVGTVFRWPAACIIVEDCGRSLPAFNSLSYEWRAKAVEVLMAIHSRGLQHNDFRPGNIVVDDLQSPTRLVLIDFEHATPHECQRKIDIALFQYPPPYMEFGCRELHRAARETCVWTPADVELFGTWVDVAYCGSPEQLLKVTPYNTSSYTYEQALNRAKNALYRYLTRWADRKDYVLAFCQTRFVLLRPKEYGNDSFRACGYYHRSGTQRQCRIIGLEDTRDSAPPRLRALHTQAHTTSKLHLAHEYLLAMASLELYMPNTTGIIRREPFALMLDADEAITVKPSLQKLEFRATETVHERDSYIYRGILKGFGPQDIKTVCKLGLEAYSESDVIESYRNEADAYQTELRDMQGRCVATFYGLYTGIVYGKPAVCIILEDCGVSIGGFGKVSYELCVKAIEILMAIHERGLQHNDFCGRNVVVDSLENPQRVVVIDFELATPHECRRKLDIALYQFPPDYDDFGCRELHQAATISRIWTPTAVHVFGGYVDVSCCRTAEQLLKAAPWGEDRYETREQALSVAKGAIRRYFDLWSGRRDYVFGDVYKALIPAM</sequence>
<name>A0ACC1TEI8_9APHY</name>
<dbReference type="EMBL" id="JANHOG010000018">
    <property type="protein sequence ID" value="KAJ3559585.1"/>
    <property type="molecule type" value="Genomic_DNA"/>
</dbReference>
<evidence type="ECO:0000313" key="2">
    <source>
        <dbReference type="Proteomes" id="UP001148662"/>
    </source>
</evidence>
<proteinExistence type="predicted"/>
<gene>
    <name evidence="1" type="ORF">NM688_g249</name>
</gene>
<accession>A0ACC1TEI8</accession>
<reference evidence="1" key="1">
    <citation type="submission" date="2022-07" db="EMBL/GenBank/DDBJ databases">
        <title>Genome Sequence of Phlebia brevispora.</title>
        <authorList>
            <person name="Buettner E."/>
        </authorList>
    </citation>
    <scope>NUCLEOTIDE SEQUENCE</scope>
    <source>
        <strain evidence="1">MPL23</strain>
    </source>
</reference>
<comment type="caution">
    <text evidence="1">The sequence shown here is derived from an EMBL/GenBank/DDBJ whole genome shotgun (WGS) entry which is preliminary data.</text>
</comment>